<reference evidence="1 2" key="1">
    <citation type="journal article" date="2019" name="Sci. Rep.">
        <title>A high-quality genome of Eragrostis curvula grass provides insights into Poaceae evolution and supports new strategies to enhance forage quality.</title>
        <authorList>
            <person name="Carballo J."/>
            <person name="Santos B.A.C.M."/>
            <person name="Zappacosta D."/>
            <person name="Garbus I."/>
            <person name="Selva J.P."/>
            <person name="Gallo C.A."/>
            <person name="Diaz A."/>
            <person name="Albertini E."/>
            <person name="Caccamo M."/>
            <person name="Echenique V."/>
        </authorList>
    </citation>
    <scope>NUCLEOTIDE SEQUENCE [LARGE SCALE GENOMIC DNA]</scope>
    <source>
        <strain evidence="2">cv. Victoria</strain>
        <tissue evidence="1">Leaf</tissue>
    </source>
</reference>
<dbReference type="EMBL" id="RWGY01000975">
    <property type="protein sequence ID" value="TVT97635.1"/>
    <property type="molecule type" value="Genomic_DNA"/>
</dbReference>
<dbReference type="Gramene" id="TVT97635">
    <property type="protein sequence ID" value="TVT97635"/>
    <property type="gene ID" value="EJB05_57126"/>
</dbReference>
<dbReference type="Proteomes" id="UP000324897">
    <property type="component" value="Unassembled WGS sequence"/>
</dbReference>
<evidence type="ECO:0000313" key="1">
    <source>
        <dbReference type="EMBL" id="TVT97635.1"/>
    </source>
</evidence>
<dbReference type="OrthoDB" id="5835829at2759"/>
<gene>
    <name evidence="1" type="ORF">EJB05_57126</name>
</gene>
<dbReference type="SUPFAM" id="SSF53756">
    <property type="entry name" value="UDP-Glycosyltransferase/glycogen phosphorylase"/>
    <property type="match status" value="1"/>
</dbReference>
<dbReference type="AlphaFoldDB" id="A0A5J9SH88"/>
<feature type="non-terminal residue" evidence="1">
    <location>
        <position position="1"/>
    </location>
</feature>
<evidence type="ECO:0000313" key="2">
    <source>
        <dbReference type="Proteomes" id="UP000324897"/>
    </source>
</evidence>
<accession>A0A5J9SH88</accession>
<sequence>MAFYYKFTFASVYATYSERGEISDASCLTNGYLDTSLDWVPGMKLMRLKDMPAFCRTTDPDDVMVDVTLEQMKSAVGSKAIILNTFYEIEKDLCTHSQ</sequence>
<proteinExistence type="predicted"/>
<dbReference type="Gene3D" id="3.40.50.2000">
    <property type="entry name" value="Glycogen Phosphorylase B"/>
    <property type="match status" value="1"/>
</dbReference>
<name>A0A5J9SH88_9POAL</name>
<keyword evidence="2" id="KW-1185">Reference proteome</keyword>
<comment type="caution">
    <text evidence="1">The sequence shown here is derived from an EMBL/GenBank/DDBJ whole genome shotgun (WGS) entry which is preliminary data.</text>
</comment>
<protein>
    <submittedName>
        <fullName evidence="1">Uncharacterized protein</fullName>
    </submittedName>
</protein>
<organism evidence="1 2">
    <name type="scientific">Eragrostis curvula</name>
    <name type="common">weeping love grass</name>
    <dbReference type="NCBI Taxonomy" id="38414"/>
    <lineage>
        <taxon>Eukaryota</taxon>
        <taxon>Viridiplantae</taxon>
        <taxon>Streptophyta</taxon>
        <taxon>Embryophyta</taxon>
        <taxon>Tracheophyta</taxon>
        <taxon>Spermatophyta</taxon>
        <taxon>Magnoliopsida</taxon>
        <taxon>Liliopsida</taxon>
        <taxon>Poales</taxon>
        <taxon>Poaceae</taxon>
        <taxon>PACMAD clade</taxon>
        <taxon>Chloridoideae</taxon>
        <taxon>Eragrostideae</taxon>
        <taxon>Eragrostidinae</taxon>
        <taxon>Eragrostis</taxon>
    </lineage>
</organism>